<accession>A0A673GL26</accession>
<proteinExistence type="predicted"/>
<feature type="region of interest" description="Disordered" evidence="1">
    <location>
        <begin position="1"/>
        <end position="24"/>
    </location>
</feature>
<dbReference type="AlphaFoldDB" id="A0A673GL26"/>
<evidence type="ECO:0000313" key="3">
    <source>
        <dbReference type="Proteomes" id="UP000472270"/>
    </source>
</evidence>
<name>A0A673GL26_9TELE</name>
<sequence length="515" mass="58489">MHTAHLNCQSPNHATSESTYQKKGQNEDSFIAVPAVSEGFSSLPEGWKTAQENPEDWMISEETTSKLKSWSCDDLLSEGRGKEVQTRSESTGFLLHNGELEASQCIGAQESEDPRERTRHRSAHDAPGFLKLYKKMHHINRQELINSTVICSVKARIHKYESEQRKDRRTGNKGCNEEVPRDMVHNRISEFESLIQKSKSMPNLGDECLIRSSCRRASSPKRSLSIESLLDEESPARNPPEGRPQYPKIMSDLSDFIQIEGSSFCSEREFDVCSFASSESFCGSGHHHHYHRQLVSSCKGRCPASYTRFTTMIKHERAKQDRRQHLRVEESEFGLSKLAFLVSPVPFRQKNLSPLSCSRVPNSKSCMYEALDSALKDIYDHIRAEKHRGNLPDNSILHRLLVELLPDIPERNSSLHALERNSPTIQPRSSHPQPDGMPSQDTHQSEYSRLSYSASHNHIDSNNNQRKHNFEYCYQARVFKTAPGRPTSFSAVVLNFGFEYPPLCTFCISPHGALS</sequence>
<evidence type="ECO:0000256" key="1">
    <source>
        <dbReference type="SAM" id="MobiDB-lite"/>
    </source>
</evidence>
<dbReference type="Proteomes" id="UP000472270">
    <property type="component" value="Unassembled WGS sequence"/>
</dbReference>
<feature type="compositionally biased region" description="Polar residues" evidence="1">
    <location>
        <begin position="1"/>
        <end position="23"/>
    </location>
</feature>
<organism evidence="2 3">
    <name type="scientific">Sinocyclocheilus rhinocerous</name>
    <dbReference type="NCBI Taxonomy" id="307959"/>
    <lineage>
        <taxon>Eukaryota</taxon>
        <taxon>Metazoa</taxon>
        <taxon>Chordata</taxon>
        <taxon>Craniata</taxon>
        <taxon>Vertebrata</taxon>
        <taxon>Euteleostomi</taxon>
        <taxon>Actinopterygii</taxon>
        <taxon>Neopterygii</taxon>
        <taxon>Teleostei</taxon>
        <taxon>Ostariophysi</taxon>
        <taxon>Cypriniformes</taxon>
        <taxon>Cyprinidae</taxon>
        <taxon>Cyprininae</taxon>
        <taxon>Sinocyclocheilus</taxon>
    </lineage>
</organism>
<keyword evidence="3" id="KW-1185">Reference proteome</keyword>
<feature type="compositionally biased region" description="Polar residues" evidence="1">
    <location>
        <begin position="439"/>
        <end position="449"/>
    </location>
</feature>
<reference evidence="2" key="1">
    <citation type="submission" date="2025-08" db="UniProtKB">
        <authorList>
            <consortium name="Ensembl"/>
        </authorList>
    </citation>
    <scope>IDENTIFICATION</scope>
</reference>
<protein>
    <submittedName>
        <fullName evidence="2">Uncharacterized protein</fullName>
    </submittedName>
</protein>
<feature type="compositionally biased region" description="Polar residues" evidence="1">
    <location>
        <begin position="418"/>
        <end position="432"/>
    </location>
</feature>
<feature type="region of interest" description="Disordered" evidence="1">
    <location>
        <begin position="226"/>
        <end position="247"/>
    </location>
</feature>
<feature type="region of interest" description="Disordered" evidence="1">
    <location>
        <begin position="418"/>
        <end position="449"/>
    </location>
</feature>
<dbReference type="Ensembl" id="ENSSRHT00000014363.1">
    <property type="protein sequence ID" value="ENSSRHP00000013878.1"/>
    <property type="gene ID" value="ENSSRHG00000007774.1"/>
</dbReference>
<evidence type="ECO:0000313" key="2">
    <source>
        <dbReference type="Ensembl" id="ENSSRHP00000013878.1"/>
    </source>
</evidence>
<reference evidence="2" key="2">
    <citation type="submission" date="2025-09" db="UniProtKB">
        <authorList>
            <consortium name="Ensembl"/>
        </authorList>
    </citation>
    <scope>IDENTIFICATION</scope>
</reference>